<gene>
    <name evidence="1" type="ORF">LCGC14_3094060</name>
</gene>
<dbReference type="EMBL" id="LAZR01066466">
    <property type="protein sequence ID" value="KKK53512.1"/>
    <property type="molecule type" value="Genomic_DNA"/>
</dbReference>
<evidence type="ECO:0000313" key="1">
    <source>
        <dbReference type="EMBL" id="KKK53512.1"/>
    </source>
</evidence>
<comment type="caution">
    <text evidence="1">The sequence shown here is derived from an EMBL/GenBank/DDBJ whole genome shotgun (WGS) entry which is preliminary data.</text>
</comment>
<sequence length="82" mass="10051">MIPEERRRLLKFLAEKEHQYSNLNCQCFMCLAREALDSIGERQRRTEHLGHLRRQMERGPRAMREWRQRRRGMLAQLRKESA</sequence>
<reference evidence="1" key="1">
    <citation type="journal article" date="2015" name="Nature">
        <title>Complex archaea that bridge the gap between prokaryotes and eukaryotes.</title>
        <authorList>
            <person name="Spang A."/>
            <person name="Saw J.H."/>
            <person name="Jorgensen S.L."/>
            <person name="Zaremba-Niedzwiedzka K."/>
            <person name="Martijn J."/>
            <person name="Lind A.E."/>
            <person name="van Eijk R."/>
            <person name="Schleper C."/>
            <person name="Guy L."/>
            <person name="Ettema T.J."/>
        </authorList>
    </citation>
    <scope>NUCLEOTIDE SEQUENCE</scope>
</reference>
<organism evidence="1">
    <name type="scientific">marine sediment metagenome</name>
    <dbReference type="NCBI Taxonomy" id="412755"/>
    <lineage>
        <taxon>unclassified sequences</taxon>
        <taxon>metagenomes</taxon>
        <taxon>ecological metagenomes</taxon>
    </lineage>
</organism>
<name>A0A0F8W9Q2_9ZZZZ</name>
<accession>A0A0F8W9Q2</accession>
<proteinExistence type="predicted"/>
<protein>
    <submittedName>
        <fullName evidence="1">Uncharacterized protein</fullName>
    </submittedName>
</protein>
<dbReference type="AlphaFoldDB" id="A0A0F8W9Q2"/>